<feature type="compositionally biased region" description="Basic residues" evidence="1">
    <location>
        <begin position="235"/>
        <end position="248"/>
    </location>
</feature>
<feature type="compositionally biased region" description="Polar residues" evidence="1">
    <location>
        <begin position="29"/>
        <end position="57"/>
    </location>
</feature>
<comment type="caution">
    <text evidence="2">The sequence shown here is derived from an EMBL/GenBank/DDBJ whole genome shotgun (WGS) entry which is preliminary data.</text>
</comment>
<keyword evidence="3" id="KW-1185">Reference proteome</keyword>
<evidence type="ECO:0000256" key="1">
    <source>
        <dbReference type="SAM" id="MobiDB-lite"/>
    </source>
</evidence>
<gene>
    <name evidence="2" type="ORF">E1301_Tti018209</name>
</gene>
<reference evidence="2 3" key="1">
    <citation type="journal article" date="2019" name="Mol. Ecol. Resour.">
        <title>Chromosome-level genome assembly of Triplophysa tibetana, a fish adapted to the harsh high-altitude environment of the Tibetan Plateau.</title>
        <authorList>
            <person name="Yang X."/>
            <person name="Liu H."/>
            <person name="Ma Z."/>
            <person name="Zou Y."/>
            <person name="Zou M."/>
            <person name="Mao Y."/>
            <person name="Li X."/>
            <person name="Wang H."/>
            <person name="Chen T."/>
            <person name="Wang W."/>
            <person name="Yang R."/>
        </authorList>
    </citation>
    <scope>NUCLEOTIDE SEQUENCE [LARGE SCALE GENOMIC DNA]</scope>
    <source>
        <strain evidence="2">TTIB1903HZAU</strain>
        <tissue evidence="2">Muscle</tissue>
    </source>
</reference>
<feature type="region of interest" description="Disordered" evidence="1">
    <location>
        <begin position="228"/>
        <end position="248"/>
    </location>
</feature>
<dbReference type="EMBL" id="SOYY01000017">
    <property type="protein sequence ID" value="KAA0709213.1"/>
    <property type="molecule type" value="Genomic_DNA"/>
</dbReference>
<sequence length="248" mass="27043">MEIVDSFMTLLAVVGGRGHQLTESAYCKHSSTGTRKRASVSNPSSTRSHNSRTTATSGRLVPHEQPDIPGVSLHNEESAARPGVRAEGGKISSRNLSDMTAVVHYYQITPKTLIGRFTSDKTDLHILRGLEAVSKPCSGLWLSHAAPRGALISPGFIGLCSVTNDIFITLAFRDCQRYCAVDLELLSNLVESRGLFSSHLYAKIAHVGFQRMMDAGVYTASNNSCQPALGGDNRNKHHTNRNHRKMQV</sequence>
<evidence type="ECO:0000313" key="3">
    <source>
        <dbReference type="Proteomes" id="UP000324632"/>
    </source>
</evidence>
<dbReference type="AlphaFoldDB" id="A0A5A9NIK0"/>
<protein>
    <submittedName>
        <fullName evidence="2">Uncharacterized protein</fullName>
    </submittedName>
</protein>
<organism evidence="2 3">
    <name type="scientific">Triplophysa tibetana</name>
    <dbReference type="NCBI Taxonomy" id="1572043"/>
    <lineage>
        <taxon>Eukaryota</taxon>
        <taxon>Metazoa</taxon>
        <taxon>Chordata</taxon>
        <taxon>Craniata</taxon>
        <taxon>Vertebrata</taxon>
        <taxon>Euteleostomi</taxon>
        <taxon>Actinopterygii</taxon>
        <taxon>Neopterygii</taxon>
        <taxon>Teleostei</taxon>
        <taxon>Ostariophysi</taxon>
        <taxon>Cypriniformes</taxon>
        <taxon>Nemacheilidae</taxon>
        <taxon>Triplophysa</taxon>
    </lineage>
</organism>
<feature type="region of interest" description="Disordered" evidence="1">
    <location>
        <begin position="26"/>
        <end position="91"/>
    </location>
</feature>
<evidence type="ECO:0000313" key="2">
    <source>
        <dbReference type="EMBL" id="KAA0709213.1"/>
    </source>
</evidence>
<proteinExistence type="predicted"/>
<name>A0A5A9NIK0_9TELE</name>
<accession>A0A5A9NIK0</accession>
<dbReference type="Proteomes" id="UP000324632">
    <property type="component" value="Chromosome 17"/>
</dbReference>